<dbReference type="InterPro" id="IPR013783">
    <property type="entry name" value="Ig-like_fold"/>
</dbReference>
<dbReference type="Gene3D" id="2.60.40.10">
    <property type="entry name" value="Immunoglobulins"/>
    <property type="match status" value="1"/>
</dbReference>
<evidence type="ECO:0000313" key="2">
    <source>
        <dbReference type="EMBL" id="MCA9729399.1"/>
    </source>
</evidence>
<feature type="domain" description="Cytochrome C Planctomycete-type" evidence="1">
    <location>
        <begin position="236"/>
        <end position="304"/>
    </location>
</feature>
<name>A0A956M1K8_UNCEI</name>
<sequence>DTTVFDEGSVHSIWALATDDSDNSAVSDTVYAVAFNSGPRIAVTTPVRGALVTGTFEIEVEPADPRAPIDRVDFLIDGLPIGSARSSPFILTWDSSETPPGNHFLSAMAVGENGLGIAPFVSISLNNSPPRVRLAFPNDGRAVAALGTVPFSAVAVDTVHGAIGDSCVWTSDIDGEIGRGDYFRLTGLSPGTHRISVRARNAWNLSASDEVQLVVRETGTESFCFDIFYTFLLNKCYVCHNPGAPQIPESELDMSSIRTIRQGGRSLRELGLEALVPCRPESSLIWIKVTDDTPPVGNPMPPPGLGTPLTPAEIERLRIWIEEGAPPDEGLDDGC</sequence>
<dbReference type="Pfam" id="PF07635">
    <property type="entry name" value="PSCyt1"/>
    <property type="match status" value="1"/>
</dbReference>
<dbReference type="AlphaFoldDB" id="A0A956M1K8"/>
<dbReference type="Pfam" id="PF17957">
    <property type="entry name" value="Big_7"/>
    <property type="match status" value="1"/>
</dbReference>
<dbReference type="InterPro" id="IPR011429">
    <property type="entry name" value="Cyt_c_Planctomycete-type"/>
</dbReference>
<feature type="non-terminal residue" evidence="2">
    <location>
        <position position="1"/>
    </location>
</feature>
<accession>A0A956M1K8</accession>
<dbReference type="EMBL" id="JAGQHR010000680">
    <property type="protein sequence ID" value="MCA9729399.1"/>
    <property type="molecule type" value="Genomic_DNA"/>
</dbReference>
<dbReference type="Proteomes" id="UP000697710">
    <property type="component" value="Unassembled WGS sequence"/>
</dbReference>
<reference evidence="2" key="2">
    <citation type="journal article" date="2021" name="Microbiome">
        <title>Successional dynamics and alternative stable states in a saline activated sludge microbial community over 9 years.</title>
        <authorList>
            <person name="Wang Y."/>
            <person name="Ye J."/>
            <person name="Ju F."/>
            <person name="Liu L."/>
            <person name="Boyd J.A."/>
            <person name="Deng Y."/>
            <person name="Parks D.H."/>
            <person name="Jiang X."/>
            <person name="Yin X."/>
            <person name="Woodcroft B.J."/>
            <person name="Tyson G.W."/>
            <person name="Hugenholtz P."/>
            <person name="Polz M.F."/>
            <person name="Zhang T."/>
        </authorList>
    </citation>
    <scope>NUCLEOTIDE SEQUENCE</scope>
    <source>
        <strain evidence="2">HKST-UBA01</strain>
    </source>
</reference>
<proteinExistence type="predicted"/>
<protein>
    <recommendedName>
        <fullName evidence="1">Cytochrome C Planctomycete-type domain-containing protein</fullName>
    </recommendedName>
</protein>
<evidence type="ECO:0000313" key="3">
    <source>
        <dbReference type="Proteomes" id="UP000697710"/>
    </source>
</evidence>
<organism evidence="2 3">
    <name type="scientific">Eiseniibacteriota bacterium</name>
    <dbReference type="NCBI Taxonomy" id="2212470"/>
    <lineage>
        <taxon>Bacteria</taxon>
        <taxon>Candidatus Eiseniibacteriota</taxon>
    </lineage>
</organism>
<comment type="caution">
    <text evidence="2">The sequence shown here is derived from an EMBL/GenBank/DDBJ whole genome shotgun (WGS) entry which is preliminary data.</text>
</comment>
<evidence type="ECO:0000259" key="1">
    <source>
        <dbReference type="Pfam" id="PF07635"/>
    </source>
</evidence>
<reference evidence="2" key="1">
    <citation type="submission" date="2020-04" db="EMBL/GenBank/DDBJ databases">
        <authorList>
            <person name="Zhang T."/>
        </authorList>
    </citation>
    <scope>NUCLEOTIDE SEQUENCE</scope>
    <source>
        <strain evidence="2">HKST-UBA01</strain>
    </source>
</reference>
<gene>
    <name evidence="2" type="ORF">KC729_17055</name>
</gene>